<dbReference type="Proteomes" id="UP000266723">
    <property type="component" value="Unassembled WGS sequence"/>
</dbReference>
<evidence type="ECO:0008006" key="3">
    <source>
        <dbReference type="Google" id="ProtNLM"/>
    </source>
</evidence>
<comment type="caution">
    <text evidence="1">The sequence shown here is derived from an EMBL/GenBank/DDBJ whole genome shotgun (WGS) entry which is preliminary data.</text>
</comment>
<evidence type="ECO:0000313" key="1">
    <source>
        <dbReference type="EMBL" id="KAF3591845.1"/>
    </source>
</evidence>
<protein>
    <recommendedName>
        <fullName evidence="3">AP180 N-terminal homology (ANTH) domain-containing protein</fullName>
    </recommendedName>
</protein>
<reference evidence="1 2" key="1">
    <citation type="journal article" date="2020" name="BMC Genomics">
        <title>Intraspecific diversification of the crop wild relative Brassica cretica Lam. using demographic model selection.</title>
        <authorList>
            <person name="Kioukis A."/>
            <person name="Michalopoulou V.A."/>
            <person name="Briers L."/>
            <person name="Pirintsos S."/>
            <person name="Studholme D.J."/>
            <person name="Pavlidis P."/>
            <person name="Sarris P.F."/>
        </authorList>
    </citation>
    <scope>NUCLEOTIDE SEQUENCE [LARGE SCALE GENOMIC DNA]</scope>
    <source>
        <strain evidence="2">cv. PFS-1207/04</strain>
    </source>
</reference>
<proteinExistence type="predicted"/>
<sequence>MVHGELAALAGRADRDAAELAGRSVSAVKAEEVERELFRFRKEVEEQSWRQAELHSRALVRAERRGKRAIVAEMKWRAALFVTEFESFKDAQEFVGDFRECRGSVATLYKSQNEDFSFPAEVDEMSGLMNGCAHTESLVLPIEGRVRQLWDSIEVSEDTAEAGTGVGDEGAGVADGEVDQPVSSFGISMSGYLDFEL</sequence>
<keyword evidence="2" id="KW-1185">Reference proteome</keyword>
<gene>
    <name evidence="1" type="ORF">DY000_02020555</name>
</gene>
<accession>A0ABQ7E598</accession>
<evidence type="ECO:0000313" key="2">
    <source>
        <dbReference type="Proteomes" id="UP000266723"/>
    </source>
</evidence>
<organism evidence="1 2">
    <name type="scientific">Brassica cretica</name>
    <name type="common">Mustard</name>
    <dbReference type="NCBI Taxonomy" id="69181"/>
    <lineage>
        <taxon>Eukaryota</taxon>
        <taxon>Viridiplantae</taxon>
        <taxon>Streptophyta</taxon>
        <taxon>Embryophyta</taxon>
        <taxon>Tracheophyta</taxon>
        <taxon>Spermatophyta</taxon>
        <taxon>Magnoliopsida</taxon>
        <taxon>eudicotyledons</taxon>
        <taxon>Gunneridae</taxon>
        <taxon>Pentapetalae</taxon>
        <taxon>rosids</taxon>
        <taxon>malvids</taxon>
        <taxon>Brassicales</taxon>
        <taxon>Brassicaceae</taxon>
        <taxon>Brassiceae</taxon>
        <taxon>Brassica</taxon>
    </lineage>
</organism>
<name>A0ABQ7E598_BRACR</name>
<dbReference type="EMBL" id="QGKV02000299">
    <property type="protein sequence ID" value="KAF3591845.1"/>
    <property type="molecule type" value="Genomic_DNA"/>
</dbReference>